<sequence length="123" mass="13643">MKSCPLIKPPPQRKQKLETPGYCGVKAVGCSPSDELIAKLGLHCYNFHKETNLQFMTVTQLSASFPAHCCYQMVLDAFDPDKDSYSSIQTSAWDAPRKPDLTLIIRNSSLVGSVDFKNLSPSF</sequence>
<name>A0A087G1E8_ARAAL</name>
<keyword evidence="2" id="KW-1185">Reference proteome</keyword>
<evidence type="ECO:0000313" key="2">
    <source>
        <dbReference type="Proteomes" id="UP000029120"/>
    </source>
</evidence>
<dbReference type="OrthoDB" id="1625419at2759"/>
<accession>A0A087G1E8</accession>
<evidence type="ECO:0000313" key="1">
    <source>
        <dbReference type="EMBL" id="KFK23700.1"/>
    </source>
</evidence>
<protein>
    <submittedName>
        <fullName evidence="1">Uncharacterized protein</fullName>
    </submittedName>
</protein>
<gene>
    <name evidence="1" type="ORF">AALP_AAs42753U000300</name>
</gene>
<dbReference type="EMBL" id="KL976393">
    <property type="protein sequence ID" value="KFK23700.1"/>
    <property type="molecule type" value="Genomic_DNA"/>
</dbReference>
<dbReference type="Gramene" id="KFK23700">
    <property type="protein sequence ID" value="KFK23700"/>
    <property type="gene ID" value="AALP_AAs42753U000300"/>
</dbReference>
<dbReference type="Proteomes" id="UP000029120">
    <property type="component" value="Unassembled WGS sequence"/>
</dbReference>
<reference evidence="2" key="1">
    <citation type="journal article" date="2015" name="Nat. Plants">
        <title>Genome expansion of Arabis alpina linked with retrotransposition and reduced symmetric DNA methylation.</title>
        <authorList>
            <person name="Willing E.M."/>
            <person name="Rawat V."/>
            <person name="Mandakova T."/>
            <person name="Maumus F."/>
            <person name="James G.V."/>
            <person name="Nordstroem K.J."/>
            <person name="Becker C."/>
            <person name="Warthmann N."/>
            <person name="Chica C."/>
            <person name="Szarzynska B."/>
            <person name="Zytnicki M."/>
            <person name="Albani M.C."/>
            <person name="Kiefer C."/>
            <person name="Bergonzi S."/>
            <person name="Castaings L."/>
            <person name="Mateos J.L."/>
            <person name="Berns M.C."/>
            <person name="Bujdoso N."/>
            <person name="Piofczyk T."/>
            <person name="de Lorenzo L."/>
            <person name="Barrero-Sicilia C."/>
            <person name="Mateos I."/>
            <person name="Piednoel M."/>
            <person name="Hagmann J."/>
            <person name="Chen-Min-Tao R."/>
            <person name="Iglesias-Fernandez R."/>
            <person name="Schuster S.C."/>
            <person name="Alonso-Blanco C."/>
            <person name="Roudier F."/>
            <person name="Carbonero P."/>
            <person name="Paz-Ares J."/>
            <person name="Davis S.J."/>
            <person name="Pecinka A."/>
            <person name="Quesneville H."/>
            <person name="Colot V."/>
            <person name="Lysak M.A."/>
            <person name="Weigel D."/>
            <person name="Coupland G."/>
            <person name="Schneeberger K."/>
        </authorList>
    </citation>
    <scope>NUCLEOTIDE SEQUENCE [LARGE SCALE GENOMIC DNA]</scope>
    <source>
        <strain evidence="2">cv. Pajares</strain>
    </source>
</reference>
<proteinExistence type="predicted"/>
<dbReference type="AlphaFoldDB" id="A0A087G1E8"/>
<organism evidence="1 2">
    <name type="scientific">Arabis alpina</name>
    <name type="common">Alpine rock-cress</name>
    <dbReference type="NCBI Taxonomy" id="50452"/>
    <lineage>
        <taxon>Eukaryota</taxon>
        <taxon>Viridiplantae</taxon>
        <taxon>Streptophyta</taxon>
        <taxon>Embryophyta</taxon>
        <taxon>Tracheophyta</taxon>
        <taxon>Spermatophyta</taxon>
        <taxon>Magnoliopsida</taxon>
        <taxon>eudicotyledons</taxon>
        <taxon>Gunneridae</taxon>
        <taxon>Pentapetalae</taxon>
        <taxon>rosids</taxon>
        <taxon>malvids</taxon>
        <taxon>Brassicales</taxon>
        <taxon>Brassicaceae</taxon>
        <taxon>Arabideae</taxon>
        <taxon>Arabis</taxon>
    </lineage>
</organism>